<dbReference type="RefSeq" id="WP_307338116.1">
    <property type="nucleotide sequence ID" value="NZ_JAUSUQ010000005.1"/>
</dbReference>
<protein>
    <submittedName>
        <fullName evidence="2">Molybdopterin-guanine dinucleotide biosynthesis protein B</fullName>
    </submittedName>
</protein>
<dbReference type="Pfam" id="PF03205">
    <property type="entry name" value="MobB"/>
    <property type="match status" value="1"/>
</dbReference>
<dbReference type="PANTHER" id="PTHR40072">
    <property type="entry name" value="MOLYBDOPTERIN-GUANINE DINUCLEOTIDE BIOSYNTHESIS ADAPTER PROTEIN-RELATED"/>
    <property type="match status" value="1"/>
</dbReference>
<comment type="caution">
    <text evidence="2">The sequence shown here is derived from an EMBL/GenBank/DDBJ whole genome shotgun (WGS) entry which is preliminary data.</text>
</comment>
<dbReference type="Gene3D" id="3.40.50.300">
    <property type="entry name" value="P-loop containing nucleotide triphosphate hydrolases"/>
    <property type="match status" value="1"/>
</dbReference>
<evidence type="ECO:0000259" key="1">
    <source>
        <dbReference type="Pfam" id="PF03205"/>
    </source>
</evidence>
<dbReference type="Proteomes" id="UP001232445">
    <property type="component" value="Unassembled WGS sequence"/>
</dbReference>
<dbReference type="EMBL" id="JAUSUQ010000005">
    <property type="protein sequence ID" value="MDQ0338941.1"/>
    <property type="molecule type" value="Genomic_DNA"/>
</dbReference>
<keyword evidence="3" id="KW-1185">Reference proteome</keyword>
<evidence type="ECO:0000313" key="2">
    <source>
        <dbReference type="EMBL" id="MDQ0338941.1"/>
    </source>
</evidence>
<dbReference type="InterPro" id="IPR052539">
    <property type="entry name" value="MGD_biosynthesis_adapter"/>
</dbReference>
<proteinExistence type="predicted"/>
<dbReference type="InterPro" id="IPR004435">
    <property type="entry name" value="MobB_dom"/>
</dbReference>
<dbReference type="CDD" id="cd03116">
    <property type="entry name" value="MobB"/>
    <property type="match status" value="1"/>
</dbReference>
<evidence type="ECO:0000313" key="3">
    <source>
        <dbReference type="Proteomes" id="UP001232445"/>
    </source>
</evidence>
<feature type="domain" description="Molybdopterin-guanine dinucleotide biosynthesis protein B (MobB)" evidence="1">
    <location>
        <begin position="10"/>
        <end position="131"/>
    </location>
</feature>
<dbReference type="SUPFAM" id="SSF52540">
    <property type="entry name" value="P-loop containing nucleoside triphosphate hydrolases"/>
    <property type="match status" value="1"/>
</dbReference>
<dbReference type="PANTHER" id="PTHR40072:SF1">
    <property type="entry name" value="MOLYBDOPTERIN-GUANINE DINUCLEOTIDE BIOSYNTHESIS ADAPTER PROTEIN"/>
    <property type="match status" value="1"/>
</dbReference>
<organism evidence="2 3">
    <name type="scientific">Caldalkalibacillus uzonensis</name>
    <dbReference type="NCBI Taxonomy" id="353224"/>
    <lineage>
        <taxon>Bacteria</taxon>
        <taxon>Bacillati</taxon>
        <taxon>Bacillota</taxon>
        <taxon>Bacilli</taxon>
        <taxon>Bacillales</taxon>
        <taxon>Bacillaceae</taxon>
        <taxon>Caldalkalibacillus</taxon>
    </lineage>
</organism>
<gene>
    <name evidence="2" type="ORF">J2S00_001727</name>
</gene>
<sequence length="183" mass="20921">MSKQQNQIPVLQIVGYKNSGKTTLITKVVRHLVHGYGLRILTVKHDHGHFDMDREGTDTWAHRQAGAQSILIQSPHGIGLTMAHDQEKSLDQLLRLVQHAGDYDLALVEGFKQADFPKLVLIRHEKDLPLLEQLSNIKWAVFWQEADRQHYVHQCDRRGIAPFPTGLLVETDKLLTWVETIVL</sequence>
<reference evidence="2 3" key="1">
    <citation type="submission" date="2023-07" db="EMBL/GenBank/DDBJ databases">
        <title>Genomic Encyclopedia of Type Strains, Phase IV (KMG-IV): sequencing the most valuable type-strain genomes for metagenomic binning, comparative biology and taxonomic classification.</title>
        <authorList>
            <person name="Goeker M."/>
        </authorList>
    </citation>
    <scope>NUCLEOTIDE SEQUENCE [LARGE SCALE GENOMIC DNA]</scope>
    <source>
        <strain evidence="2 3">DSM 17740</strain>
    </source>
</reference>
<dbReference type="NCBIfam" id="TIGR00176">
    <property type="entry name" value="mobB"/>
    <property type="match status" value="1"/>
</dbReference>
<accession>A0ABU0CSR7</accession>
<dbReference type="InterPro" id="IPR027417">
    <property type="entry name" value="P-loop_NTPase"/>
</dbReference>
<name>A0ABU0CSR7_9BACI</name>